<dbReference type="InterPro" id="IPR000640">
    <property type="entry name" value="EFG_V-like"/>
</dbReference>
<dbReference type="InterPro" id="IPR041095">
    <property type="entry name" value="EFG_II"/>
</dbReference>
<dbReference type="InterPro" id="IPR027417">
    <property type="entry name" value="P-loop_NTPase"/>
</dbReference>
<dbReference type="Proteomes" id="UP000243525">
    <property type="component" value="Unassembled WGS sequence"/>
</dbReference>
<sequence length="718" mass="80382">MKVYKTDEIRNIALIGNAGTGKTTLAEAMLLEGGVINRRGEVTAGNTVSDYQPIEQDYGNSVFSTVLHAEYNNKKINIIDTPGMDDFRGAVISALHVVGSAVIVINSPQGMESGTESAYRITANAHKPVIFLFNHLDHENAHYEQTLEQAKALYGNKVTPVQYPVNAGPGFNTIIDVLTMKQYKYPLDGGQPEISDIPESEKERADELHNELVEMAAENDEGLMELYFEKGSLTEDEMRQGIKLGMIERSLFPVFCAGAKQAVGVSRLMEFITNITPSPAEAVEVPEINGKHPKVDPSESPSLFVFKTTIEQHVGEITFFKVMSGTVKEGQDLINSKSDNKERVSQIFVNAGKNRTKVPEMIAGDIGSTVKLRETKVNHTLSEKVAHYQFKPIEFPPSRHTVALYAVNEADEEKIGEMFAKMHDEDPTFVVEYSKELKQMLVHCQGEYHQNALHWYYKNVFKIDVEFKAPKIPYRETITKSAQADYRHKKQSGGAGQFGEVHLVIEPYEEGSEPRNSFKMGDKEQKLSVRDTQEHPLPWGGKLIFHNCIVGGSIDARFMPAILKGIMEKMEEGPLTGSYARDIRVYVYDGKMHPVDSNEISFKLAGRNAFSMAFKQAGPKILEPIYNLEVMVPSERMGDVMSDLQGRRALIMGMGSEKGYEKIEARVPLKEMYKYATSLSSVTQGRGRFNISFNGYEKVPQEVQDELLHSYAAEMIEE</sequence>
<feature type="domain" description="Tr-type G" evidence="6">
    <location>
        <begin position="7"/>
        <end position="280"/>
    </location>
</feature>
<proteinExistence type="predicted"/>
<evidence type="ECO:0000313" key="8">
    <source>
        <dbReference type="Proteomes" id="UP000243525"/>
    </source>
</evidence>
<dbReference type="InterPro" id="IPR005225">
    <property type="entry name" value="Small_GTP-bd"/>
</dbReference>
<dbReference type="InterPro" id="IPR035647">
    <property type="entry name" value="EFG_III/V"/>
</dbReference>
<comment type="function">
    <text evidence="5">Catalyzes the GTP-dependent ribosomal translocation step during translation elongation. During this step, the ribosome changes from the pre-translocational (PRE) to the post-translocational (POST) state as the newly formed A-site-bound peptidyl-tRNA and P-site-bound deacylated tRNA move to the P and E sites, respectively. Catalyzes the coordinated movement of the two tRNA molecules, the mRNA and conformational changes in the ribosome.</text>
</comment>
<dbReference type="SUPFAM" id="SSF50447">
    <property type="entry name" value="Translation proteins"/>
    <property type="match status" value="1"/>
</dbReference>
<keyword evidence="8" id="KW-1185">Reference proteome</keyword>
<dbReference type="PANTHER" id="PTHR43261:SF6">
    <property type="entry name" value="ELONGATION FACTOR G-LIKE PROTEIN"/>
    <property type="match status" value="1"/>
</dbReference>
<protein>
    <recommendedName>
        <fullName evidence="2">Elongation factor G</fullName>
    </recommendedName>
    <alternativeName>
        <fullName evidence="1">Tetracycline resistance protein TetQ</fullName>
    </alternativeName>
</protein>
<dbReference type="Gene3D" id="3.30.70.870">
    <property type="entry name" value="Elongation Factor G (Translational Gtpase), domain 3"/>
    <property type="match status" value="1"/>
</dbReference>
<dbReference type="PROSITE" id="PS51722">
    <property type="entry name" value="G_TR_2"/>
    <property type="match status" value="1"/>
</dbReference>
<dbReference type="GO" id="GO:0003924">
    <property type="term" value="F:GTPase activity"/>
    <property type="evidence" value="ECO:0007669"/>
    <property type="project" value="InterPro"/>
</dbReference>
<evidence type="ECO:0000313" key="7">
    <source>
        <dbReference type="EMBL" id="PTN10210.1"/>
    </source>
</evidence>
<dbReference type="CDD" id="cd04170">
    <property type="entry name" value="EF-G_bact"/>
    <property type="match status" value="1"/>
</dbReference>
<keyword evidence="4" id="KW-0342">GTP-binding</keyword>
<dbReference type="PANTHER" id="PTHR43261">
    <property type="entry name" value="TRANSLATION ELONGATION FACTOR G-RELATED"/>
    <property type="match status" value="1"/>
</dbReference>
<dbReference type="Gene3D" id="3.40.50.300">
    <property type="entry name" value="P-loop containing nucleotide triphosphate hydrolases"/>
    <property type="match status" value="1"/>
</dbReference>
<dbReference type="SUPFAM" id="SSF54211">
    <property type="entry name" value="Ribosomal protein S5 domain 2-like"/>
    <property type="match status" value="1"/>
</dbReference>
<dbReference type="OrthoDB" id="9801591at2"/>
<evidence type="ECO:0000256" key="5">
    <source>
        <dbReference type="ARBA" id="ARBA00024731"/>
    </source>
</evidence>
<dbReference type="CDD" id="cd03713">
    <property type="entry name" value="EFG_mtEFG_C"/>
    <property type="match status" value="1"/>
</dbReference>
<name>A0A2T5C5M5_9BACT</name>
<dbReference type="Pfam" id="PF00679">
    <property type="entry name" value="EFG_C"/>
    <property type="match status" value="1"/>
</dbReference>
<evidence type="ECO:0000256" key="2">
    <source>
        <dbReference type="ARBA" id="ARBA00017872"/>
    </source>
</evidence>
<dbReference type="InterPro" id="IPR053905">
    <property type="entry name" value="EF-G-like_DII"/>
</dbReference>
<accession>A0A2T5C5M5</accession>
<dbReference type="InterPro" id="IPR000795">
    <property type="entry name" value="T_Tr_GTP-bd_dom"/>
</dbReference>
<keyword evidence="7" id="KW-0251">Elongation factor</keyword>
<reference evidence="7 8" key="1">
    <citation type="submission" date="2018-04" db="EMBL/GenBank/DDBJ databases">
        <title>Genomic Encyclopedia of Archaeal and Bacterial Type Strains, Phase II (KMG-II): from individual species to whole genera.</title>
        <authorList>
            <person name="Goeker M."/>
        </authorList>
    </citation>
    <scope>NUCLEOTIDE SEQUENCE [LARGE SCALE GENOMIC DNA]</scope>
    <source>
        <strain evidence="7 8">DSM 28823</strain>
    </source>
</reference>
<dbReference type="Gene3D" id="3.30.70.240">
    <property type="match status" value="1"/>
</dbReference>
<evidence type="ECO:0000259" key="6">
    <source>
        <dbReference type="PROSITE" id="PS51722"/>
    </source>
</evidence>
<dbReference type="Pfam" id="PF00009">
    <property type="entry name" value="GTP_EFTU"/>
    <property type="match status" value="1"/>
</dbReference>
<keyword evidence="7" id="KW-0648">Protein biosynthesis</keyword>
<dbReference type="RefSeq" id="WP_107820987.1">
    <property type="nucleotide sequence ID" value="NZ_OY782574.1"/>
</dbReference>
<evidence type="ECO:0000256" key="3">
    <source>
        <dbReference type="ARBA" id="ARBA00022741"/>
    </source>
</evidence>
<keyword evidence="3" id="KW-0547">Nucleotide-binding</keyword>
<dbReference type="EMBL" id="QAAD01000002">
    <property type="protein sequence ID" value="PTN10210.1"/>
    <property type="molecule type" value="Genomic_DNA"/>
</dbReference>
<dbReference type="AlphaFoldDB" id="A0A2T5C5M5"/>
<dbReference type="SMART" id="SM00889">
    <property type="entry name" value="EFG_IV"/>
    <property type="match status" value="1"/>
</dbReference>
<dbReference type="CDD" id="cd01434">
    <property type="entry name" value="EFG_mtEFG1_IV"/>
    <property type="match status" value="1"/>
</dbReference>
<dbReference type="InterPro" id="IPR035649">
    <property type="entry name" value="EFG_V"/>
</dbReference>
<dbReference type="InterPro" id="IPR009000">
    <property type="entry name" value="Transl_B-barrel_sf"/>
</dbReference>
<comment type="caution">
    <text evidence="7">The sequence shown here is derived from an EMBL/GenBank/DDBJ whole genome shotgun (WGS) entry which is preliminary data.</text>
</comment>
<dbReference type="GO" id="GO:0003746">
    <property type="term" value="F:translation elongation factor activity"/>
    <property type="evidence" value="ECO:0007669"/>
    <property type="project" value="UniProtKB-KW"/>
</dbReference>
<dbReference type="GO" id="GO:0032790">
    <property type="term" value="P:ribosome disassembly"/>
    <property type="evidence" value="ECO:0007669"/>
    <property type="project" value="TreeGrafter"/>
</dbReference>
<dbReference type="Gene3D" id="3.30.230.10">
    <property type="match status" value="1"/>
</dbReference>
<dbReference type="GO" id="GO:0005525">
    <property type="term" value="F:GTP binding"/>
    <property type="evidence" value="ECO:0007669"/>
    <property type="project" value="UniProtKB-KW"/>
</dbReference>
<dbReference type="Gene3D" id="2.40.30.10">
    <property type="entry name" value="Translation factors"/>
    <property type="match status" value="1"/>
</dbReference>
<gene>
    <name evidence="7" type="ORF">C8N47_102195</name>
</gene>
<dbReference type="InterPro" id="IPR014721">
    <property type="entry name" value="Ribsml_uS5_D2-typ_fold_subgr"/>
</dbReference>
<evidence type="ECO:0000256" key="4">
    <source>
        <dbReference type="ARBA" id="ARBA00023134"/>
    </source>
</evidence>
<dbReference type="Pfam" id="PF03764">
    <property type="entry name" value="EFG_IV"/>
    <property type="match status" value="2"/>
</dbReference>
<dbReference type="InterPro" id="IPR020568">
    <property type="entry name" value="Ribosomal_Su5_D2-typ_SF"/>
</dbReference>
<dbReference type="NCBIfam" id="NF009381">
    <property type="entry name" value="PRK12740.1-5"/>
    <property type="match status" value="1"/>
</dbReference>
<dbReference type="Pfam" id="PF22042">
    <property type="entry name" value="EF-G_D2"/>
    <property type="match status" value="1"/>
</dbReference>
<dbReference type="NCBIfam" id="TIGR00231">
    <property type="entry name" value="small_GTP"/>
    <property type="match status" value="1"/>
</dbReference>
<dbReference type="SUPFAM" id="SSF52540">
    <property type="entry name" value="P-loop containing nucleoside triphosphate hydrolases"/>
    <property type="match status" value="1"/>
</dbReference>
<dbReference type="InterPro" id="IPR005517">
    <property type="entry name" value="Transl_elong_EFG/EF2_IV"/>
</dbReference>
<evidence type="ECO:0000256" key="1">
    <source>
        <dbReference type="ARBA" id="ARBA00013902"/>
    </source>
</evidence>
<dbReference type="Pfam" id="PF14492">
    <property type="entry name" value="EFG_III"/>
    <property type="match status" value="1"/>
</dbReference>
<dbReference type="SUPFAM" id="SSF54980">
    <property type="entry name" value="EF-G C-terminal domain-like"/>
    <property type="match status" value="2"/>
</dbReference>
<dbReference type="SMART" id="SM00838">
    <property type="entry name" value="EFG_C"/>
    <property type="match status" value="1"/>
</dbReference>
<dbReference type="FunFam" id="3.30.70.240:FF:000001">
    <property type="entry name" value="Elongation factor G"/>
    <property type="match status" value="1"/>
</dbReference>
<organism evidence="7 8">
    <name type="scientific">Mangrovibacterium marinum</name>
    <dbReference type="NCBI Taxonomy" id="1639118"/>
    <lineage>
        <taxon>Bacteria</taxon>
        <taxon>Pseudomonadati</taxon>
        <taxon>Bacteroidota</taxon>
        <taxon>Bacteroidia</taxon>
        <taxon>Marinilabiliales</taxon>
        <taxon>Prolixibacteraceae</taxon>
        <taxon>Mangrovibacterium</taxon>
    </lineage>
</organism>
<dbReference type="InterPro" id="IPR047872">
    <property type="entry name" value="EFG_IV"/>
</dbReference>